<proteinExistence type="predicted"/>
<feature type="chain" id="PRO_5045851407" description="Lipoprotein" evidence="1">
    <location>
        <begin position="18"/>
        <end position="96"/>
    </location>
</feature>
<dbReference type="Proteomes" id="UP001597218">
    <property type="component" value="Unassembled WGS sequence"/>
</dbReference>
<evidence type="ECO:0008006" key="4">
    <source>
        <dbReference type="Google" id="ProtNLM"/>
    </source>
</evidence>
<dbReference type="EMBL" id="JBHUGI010000032">
    <property type="protein sequence ID" value="MFD1928897.1"/>
    <property type="molecule type" value="Genomic_DNA"/>
</dbReference>
<protein>
    <recommendedName>
        <fullName evidence="4">Lipoprotein</fullName>
    </recommendedName>
</protein>
<evidence type="ECO:0000256" key="1">
    <source>
        <dbReference type="SAM" id="SignalP"/>
    </source>
</evidence>
<gene>
    <name evidence="2" type="ORF">ACFSFY_12720</name>
</gene>
<accession>A0ABW4SH84</accession>
<sequence length="96" mass="11028">MKKTLGAFIILFTLLLASCGGTSTSSSLTVIEKGQSNNNKEFWIMVNDSNDPSKEETFKIMIKERTVWNLIEEEKEYFIMYSNNGDKPRVLENIQQ</sequence>
<name>A0ABW4SH84_9BACL</name>
<keyword evidence="3" id="KW-1185">Reference proteome</keyword>
<evidence type="ECO:0000313" key="2">
    <source>
        <dbReference type="EMBL" id="MFD1928897.1"/>
    </source>
</evidence>
<dbReference type="PROSITE" id="PS51257">
    <property type="entry name" value="PROKAR_LIPOPROTEIN"/>
    <property type="match status" value="1"/>
</dbReference>
<evidence type="ECO:0000313" key="3">
    <source>
        <dbReference type="Proteomes" id="UP001597218"/>
    </source>
</evidence>
<reference evidence="3" key="1">
    <citation type="journal article" date="2019" name="Int. J. Syst. Evol. Microbiol.">
        <title>The Global Catalogue of Microorganisms (GCM) 10K type strain sequencing project: providing services to taxonomists for standard genome sequencing and annotation.</title>
        <authorList>
            <consortium name="The Broad Institute Genomics Platform"/>
            <consortium name="The Broad Institute Genome Sequencing Center for Infectious Disease"/>
            <person name="Wu L."/>
            <person name="Ma J."/>
        </authorList>
    </citation>
    <scope>NUCLEOTIDE SEQUENCE [LARGE SCALE GENOMIC DNA]</scope>
    <source>
        <strain evidence="3">CGMCC 4.7177</strain>
    </source>
</reference>
<feature type="signal peptide" evidence="1">
    <location>
        <begin position="1"/>
        <end position="17"/>
    </location>
</feature>
<comment type="caution">
    <text evidence="2">The sequence shown here is derived from an EMBL/GenBank/DDBJ whole genome shotgun (WGS) entry which is preliminary data.</text>
</comment>
<organism evidence="2 3">
    <name type="scientific">Sporosarcina siberiensis</name>
    <dbReference type="NCBI Taxonomy" id="1365606"/>
    <lineage>
        <taxon>Bacteria</taxon>
        <taxon>Bacillati</taxon>
        <taxon>Bacillota</taxon>
        <taxon>Bacilli</taxon>
        <taxon>Bacillales</taxon>
        <taxon>Caryophanaceae</taxon>
        <taxon>Sporosarcina</taxon>
    </lineage>
</organism>
<dbReference type="RefSeq" id="WP_381538573.1">
    <property type="nucleotide sequence ID" value="NZ_JBHUGI010000032.1"/>
</dbReference>
<keyword evidence="1" id="KW-0732">Signal</keyword>